<evidence type="ECO:0000313" key="4">
    <source>
        <dbReference type="Proteomes" id="UP001310594"/>
    </source>
</evidence>
<accession>A0AAN7ZM09</accession>
<comment type="caution">
    <text evidence="3">The sequence shown here is derived from an EMBL/GenBank/DDBJ whole genome shotgun (WGS) entry which is preliminary data.</text>
</comment>
<evidence type="ECO:0000259" key="2">
    <source>
        <dbReference type="Pfam" id="PF13257"/>
    </source>
</evidence>
<proteinExistence type="predicted"/>
<evidence type="ECO:0000256" key="1">
    <source>
        <dbReference type="SAM" id="MobiDB-lite"/>
    </source>
</evidence>
<feature type="compositionally biased region" description="Low complexity" evidence="1">
    <location>
        <begin position="62"/>
        <end position="78"/>
    </location>
</feature>
<feature type="region of interest" description="Disordered" evidence="1">
    <location>
        <begin position="34"/>
        <end position="126"/>
    </location>
</feature>
<feature type="region of interest" description="Disordered" evidence="1">
    <location>
        <begin position="159"/>
        <end position="299"/>
    </location>
</feature>
<organism evidence="3 4">
    <name type="scientific">Elasticomyces elasticus</name>
    <dbReference type="NCBI Taxonomy" id="574655"/>
    <lineage>
        <taxon>Eukaryota</taxon>
        <taxon>Fungi</taxon>
        <taxon>Dikarya</taxon>
        <taxon>Ascomycota</taxon>
        <taxon>Pezizomycotina</taxon>
        <taxon>Dothideomycetes</taxon>
        <taxon>Dothideomycetidae</taxon>
        <taxon>Mycosphaerellales</taxon>
        <taxon>Teratosphaeriaceae</taxon>
        <taxon>Elasticomyces</taxon>
    </lineage>
</organism>
<feature type="compositionally biased region" description="Polar residues" evidence="1">
    <location>
        <begin position="475"/>
        <end position="490"/>
    </location>
</feature>
<name>A0AAN7ZM09_9PEZI</name>
<sequence>MSNDVENSLAFKASMTARRKNTMEHIEVQSILTGSAMGAKPSPVEHVASPTSPRSSIRSHGRAASIAESTSSSATIRSNRFSTSFPVQPAGNGSGSPTRMLARSPTREAQPVIPESLASPTGPTDTNFLTAIAASERKVLELREELQRAEADLHKLKRQWTQHEANKKRNDARRVTKLEPLRTSLSTSEEKEEDASGSSAWMQQEMERRKALMGAGKPSNRTVFSGSRHTRTLSLLSPATDVRPKQTHPKRQQSLSRPTKRSTEHDRPPATRPTLLARASTTPDLTTEVAESADPGLDLSDNLDRAQMDPLIQQGKKIASDLSSGLWTFFEDLRQATVGDEATQSNGHYQPVHPAASVRRQGSVEARASRTSLRPTNKERSAAKTPSPARRHVKSMTQGALPDLANPSFFTEQAVGVVTTPVKTAKKSPTVRGHHTKGAPSKSASVTSTDLPWDTWDDMTNTKAPSSDSSGASSEATTLPSSTVSASPTSLMDQVLVPEKKDPIPWPALSKFGPATLRRTASHLMNEWERTLTPSPGKEFTGQEDYLGFSSSTGPGQGTEAAAMGGR</sequence>
<dbReference type="InterPro" id="IPR025122">
    <property type="entry name" value="DUF4048"/>
</dbReference>
<reference evidence="3" key="1">
    <citation type="submission" date="2023-08" db="EMBL/GenBank/DDBJ databases">
        <title>Black Yeasts Isolated from many extreme environments.</title>
        <authorList>
            <person name="Coleine C."/>
            <person name="Stajich J.E."/>
            <person name="Selbmann L."/>
        </authorList>
    </citation>
    <scope>NUCLEOTIDE SEQUENCE</scope>
    <source>
        <strain evidence="3">CCFEE 5810</strain>
    </source>
</reference>
<feature type="domain" description="DUF4048" evidence="2">
    <location>
        <begin position="229"/>
        <end position="470"/>
    </location>
</feature>
<feature type="region of interest" description="Disordered" evidence="1">
    <location>
        <begin position="424"/>
        <end position="490"/>
    </location>
</feature>
<dbReference type="AlphaFoldDB" id="A0AAN7ZM09"/>
<gene>
    <name evidence="3" type="ORF">LTR97_009153</name>
</gene>
<feature type="region of interest" description="Disordered" evidence="1">
    <location>
        <begin position="530"/>
        <end position="567"/>
    </location>
</feature>
<feature type="compositionally biased region" description="Polar residues" evidence="1">
    <location>
        <begin position="49"/>
        <end position="58"/>
    </location>
</feature>
<protein>
    <recommendedName>
        <fullName evidence="2">DUF4048 domain-containing protein</fullName>
    </recommendedName>
</protein>
<feature type="compositionally biased region" description="Basic and acidic residues" evidence="1">
    <location>
        <begin position="164"/>
        <end position="180"/>
    </location>
</feature>
<feature type="region of interest" description="Disordered" evidence="1">
    <location>
        <begin position="341"/>
        <end position="395"/>
    </location>
</feature>
<evidence type="ECO:0000313" key="3">
    <source>
        <dbReference type="EMBL" id="KAK5694563.1"/>
    </source>
</evidence>
<dbReference type="EMBL" id="JAVRQU010000015">
    <property type="protein sequence ID" value="KAK5694563.1"/>
    <property type="molecule type" value="Genomic_DNA"/>
</dbReference>
<feature type="compositionally biased region" description="Polar residues" evidence="1">
    <location>
        <begin position="219"/>
        <end position="237"/>
    </location>
</feature>
<dbReference type="Proteomes" id="UP001310594">
    <property type="component" value="Unassembled WGS sequence"/>
</dbReference>
<dbReference type="Pfam" id="PF13257">
    <property type="entry name" value="DUF4048"/>
    <property type="match status" value="1"/>
</dbReference>